<evidence type="ECO:0000313" key="10">
    <source>
        <dbReference type="Proteomes" id="UP001147746"/>
    </source>
</evidence>
<keyword evidence="10" id="KW-1185">Reference proteome</keyword>
<dbReference type="InterPro" id="IPR011701">
    <property type="entry name" value="MFS"/>
</dbReference>
<gene>
    <name evidence="9" type="ORF">N7476_005532</name>
</gene>
<dbReference type="Pfam" id="PF07690">
    <property type="entry name" value="MFS_1"/>
    <property type="match status" value="1"/>
</dbReference>
<evidence type="ECO:0000256" key="5">
    <source>
        <dbReference type="ARBA" id="ARBA00023136"/>
    </source>
</evidence>
<feature type="transmembrane region" description="Helical" evidence="8">
    <location>
        <begin position="69"/>
        <end position="95"/>
    </location>
</feature>
<dbReference type="EMBL" id="JAPZBO010000005">
    <property type="protein sequence ID" value="KAJ5315225.1"/>
    <property type="molecule type" value="Genomic_DNA"/>
</dbReference>
<dbReference type="SUPFAM" id="SSF103473">
    <property type="entry name" value="MFS general substrate transporter"/>
    <property type="match status" value="2"/>
</dbReference>
<organism evidence="9 10">
    <name type="scientific">Penicillium atrosanguineum</name>
    <dbReference type="NCBI Taxonomy" id="1132637"/>
    <lineage>
        <taxon>Eukaryota</taxon>
        <taxon>Fungi</taxon>
        <taxon>Dikarya</taxon>
        <taxon>Ascomycota</taxon>
        <taxon>Pezizomycotina</taxon>
        <taxon>Eurotiomycetes</taxon>
        <taxon>Eurotiomycetidae</taxon>
        <taxon>Eurotiales</taxon>
        <taxon>Aspergillaceae</taxon>
        <taxon>Penicillium</taxon>
    </lineage>
</organism>
<evidence type="ECO:0000256" key="8">
    <source>
        <dbReference type="SAM" id="Phobius"/>
    </source>
</evidence>
<dbReference type="InterPro" id="IPR036259">
    <property type="entry name" value="MFS_trans_sf"/>
</dbReference>
<comment type="subcellular location">
    <subcellularLocation>
        <location evidence="1">Membrane</location>
        <topology evidence="1">Multi-pass membrane protein</topology>
    </subcellularLocation>
</comment>
<dbReference type="GO" id="GO:0005886">
    <property type="term" value="C:plasma membrane"/>
    <property type="evidence" value="ECO:0007669"/>
    <property type="project" value="TreeGrafter"/>
</dbReference>
<feature type="transmembrane region" description="Helical" evidence="8">
    <location>
        <begin position="351"/>
        <end position="376"/>
    </location>
</feature>
<feature type="transmembrane region" description="Helical" evidence="8">
    <location>
        <begin position="210"/>
        <end position="228"/>
    </location>
</feature>
<feature type="region of interest" description="Disordered" evidence="7">
    <location>
        <begin position="1"/>
        <end position="41"/>
    </location>
</feature>
<dbReference type="PANTHER" id="PTHR23501:SF193">
    <property type="entry name" value="MULTIDRUG TRANSPORTER, PUTATIVE (AFU_ORTHOLOGUE AFUA_8G00940)-RELATED"/>
    <property type="match status" value="1"/>
</dbReference>
<dbReference type="Proteomes" id="UP001147746">
    <property type="component" value="Unassembled WGS sequence"/>
</dbReference>
<feature type="transmembrane region" description="Helical" evidence="8">
    <location>
        <begin position="312"/>
        <end position="331"/>
    </location>
</feature>
<dbReference type="OrthoDB" id="10021397at2759"/>
<evidence type="ECO:0000256" key="4">
    <source>
        <dbReference type="ARBA" id="ARBA00022989"/>
    </source>
</evidence>
<comment type="caution">
    <text evidence="9">The sequence shown here is derived from an EMBL/GenBank/DDBJ whole genome shotgun (WGS) entry which is preliminary data.</text>
</comment>
<evidence type="ECO:0000256" key="3">
    <source>
        <dbReference type="ARBA" id="ARBA00022692"/>
    </source>
</evidence>
<keyword evidence="5 8" id="KW-0472">Membrane</keyword>
<reference evidence="9" key="2">
    <citation type="journal article" date="2023" name="IMA Fungus">
        <title>Comparative genomic study of the Penicillium genus elucidates a diverse pangenome and 15 lateral gene transfer events.</title>
        <authorList>
            <person name="Petersen C."/>
            <person name="Sorensen T."/>
            <person name="Nielsen M.R."/>
            <person name="Sondergaard T.E."/>
            <person name="Sorensen J.L."/>
            <person name="Fitzpatrick D.A."/>
            <person name="Frisvad J.C."/>
            <person name="Nielsen K.L."/>
        </authorList>
    </citation>
    <scope>NUCLEOTIDE SEQUENCE</scope>
    <source>
        <strain evidence="9">IBT 21472</strain>
    </source>
</reference>
<name>A0A9W9PVY0_9EURO</name>
<feature type="transmembrane region" description="Helical" evidence="8">
    <location>
        <begin position="553"/>
        <end position="573"/>
    </location>
</feature>
<evidence type="ECO:0000256" key="2">
    <source>
        <dbReference type="ARBA" id="ARBA00007520"/>
    </source>
</evidence>
<comment type="similarity">
    <text evidence="2">Belongs to the major facilitator superfamily. TCR/Tet family.</text>
</comment>
<evidence type="ECO:0000256" key="7">
    <source>
        <dbReference type="SAM" id="MobiDB-lite"/>
    </source>
</evidence>
<dbReference type="PANTHER" id="PTHR23501">
    <property type="entry name" value="MAJOR FACILITATOR SUPERFAMILY"/>
    <property type="match status" value="1"/>
</dbReference>
<keyword evidence="6" id="KW-0325">Glycoprotein</keyword>
<proteinExistence type="inferred from homology"/>
<sequence>MEEKIIESVQTYDTTDLKPEMSSQVLPKDIHSDSSSRTAADDLDGKLEVVQESPKDDERKYLAGIKLTMVVTAVTLVSFLVLLDTSIIVTAIPVITTQFHSLEDLGWYGSSYQIARYPLNLLTHTALTKVSISACLQPLTGRVYTNFKSKWTFLVFFFIFELGSLLCGLATSSKMLIVARAVAGLGSSGLMNGALTIVSSSVPLHKSPTLIGIMMGFCQLGVVFGPLLGGAFTEYTTWRWCFYINLPIGALVAVLLLFVEIPDQAEKPPIKAAMHTILHKLDLIGFVLFAPAAIQLLLALEYGGSKYPWGSATVIGLFCGAAGTFALFLYWEYRQGNRAMIPLSMVAKRTVWSSCLVMLSLFAMVLCASYYLPVYFQAIKNESPMMSGVYILPSILSQLALAVTSGALIGKFGYYLPWAVFCGIATAIGSGLISTFTPSTSVGKWVGYQIILGVGRGAGFQTPIIAIQNTLPPSEISVGMSILMFIQTLSGAVFLTFADVIFSTGLKSLIPKDAPNVNPEVVIAAGATGIRAAVSSENLPGVLTAYAKSVDHVFYMSASLGVVCMVFAFGMGWKDVRKKKPTGQV</sequence>
<evidence type="ECO:0000256" key="6">
    <source>
        <dbReference type="ARBA" id="ARBA00023180"/>
    </source>
</evidence>
<feature type="transmembrane region" description="Helical" evidence="8">
    <location>
        <begin position="388"/>
        <end position="409"/>
    </location>
</feature>
<feature type="transmembrane region" description="Helical" evidence="8">
    <location>
        <begin position="177"/>
        <end position="198"/>
    </location>
</feature>
<dbReference type="InterPro" id="IPR020846">
    <property type="entry name" value="MFS_dom"/>
</dbReference>
<evidence type="ECO:0000313" key="9">
    <source>
        <dbReference type="EMBL" id="KAJ5315225.1"/>
    </source>
</evidence>
<accession>A0A9W9PVY0</accession>
<feature type="transmembrane region" description="Helical" evidence="8">
    <location>
        <begin position="415"/>
        <end position="433"/>
    </location>
</feature>
<feature type="compositionally biased region" description="Basic and acidic residues" evidence="7">
    <location>
        <begin position="28"/>
        <end position="41"/>
    </location>
</feature>
<feature type="transmembrane region" description="Helical" evidence="8">
    <location>
        <begin position="240"/>
        <end position="261"/>
    </location>
</feature>
<dbReference type="PROSITE" id="PS50850">
    <property type="entry name" value="MFS"/>
    <property type="match status" value="1"/>
</dbReference>
<dbReference type="FunFam" id="1.20.1250.20:FF:000196">
    <property type="entry name" value="MFS toxin efflux pump (AflT)"/>
    <property type="match status" value="1"/>
</dbReference>
<protein>
    <submittedName>
        <fullName evidence="9">Uncharacterized protein</fullName>
    </submittedName>
</protein>
<keyword evidence="4 8" id="KW-1133">Transmembrane helix</keyword>
<feature type="transmembrane region" description="Helical" evidence="8">
    <location>
        <begin position="151"/>
        <end position="170"/>
    </location>
</feature>
<dbReference type="CDD" id="cd17502">
    <property type="entry name" value="MFS_Azr1_MDR_like"/>
    <property type="match status" value="1"/>
</dbReference>
<evidence type="ECO:0000256" key="1">
    <source>
        <dbReference type="ARBA" id="ARBA00004141"/>
    </source>
</evidence>
<dbReference type="Gene3D" id="1.20.1250.20">
    <property type="entry name" value="MFS general substrate transporter like domains"/>
    <property type="match status" value="2"/>
</dbReference>
<keyword evidence="3 8" id="KW-0812">Transmembrane</keyword>
<feature type="transmembrane region" description="Helical" evidence="8">
    <location>
        <begin position="478"/>
        <end position="502"/>
    </location>
</feature>
<dbReference type="GO" id="GO:0022857">
    <property type="term" value="F:transmembrane transporter activity"/>
    <property type="evidence" value="ECO:0007669"/>
    <property type="project" value="InterPro"/>
</dbReference>
<dbReference type="AlphaFoldDB" id="A0A9W9PVY0"/>
<reference evidence="9" key="1">
    <citation type="submission" date="2022-12" db="EMBL/GenBank/DDBJ databases">
        <authorList>
            <person name="Petersen C."/>
        </authorList>
    </citation>
    <scope>NUCLEOTIDE SEQUENCE</scope>
    <source>
        <strain evidence="9">IBT 21472</strain>
    </source>
</reference>